<keyword evidence="2" id="KW-0449">Lipoprotein</keyword>
<reference evidence="3" key="1">
    <citation type="submission" date="2016-10" db="EMBL/GenBank/DDBJ databases">
        <authorList>
            <person name="Varghese N."/>
            <person name="Submissions S."/>
        </authorList>
    </citation>
    <scope>NUCLEOTIDE SEQUENCE [LARGE SCALE GENOMIC DNA]</scope>
    <source>
        <strain evidence="3">ATCC 25963</strain>
    </source>
</reference>
<keyword evidence="1" id="KW-0732">Signal</keyword>
<feature type="chain" id="PRO_5011452705" evidence="1">
    <location>
        <begin position="25"/>
        <end position="95"/>
    </location>
</feature>
<evidence type="ECO:0000256" key="1">
    <source>
        <dbReference type="SAM" id="SignalP"/>
    </source>
</evidence>
<keyword evidence="3" id="KW-1185">Reference proteome</keyword>
<name>A0A1I1VP23_9BACT</name>
<accession>A0A1I1VP23</accession>
<dbReference type="AlphaFoldDB" id="A0A1I1VP23"/>
<dbReference type="Proteomes" id="UP000199400">
    <property type="component" value="Unassembled WGS sequence"/>
</dbReference>
<organism evidence="2 3">
    <name type="scientific">Nannocystis exedens</name>
    <dbReference type="NCBI Taxonomy" id="54"/>
    <lineage>
        <taxon>Bacteria</taxon>
        <taxon>Pseudomonadati</taxon>
        <taxon>Myxococcota</taxon>
        <taxon>Polyangia</taxon>
        <taxon>Nannocystales</taxon>
        <taxon>Nannocystaceae</taxon>
        <taxon>Nannocystis</taxon>
    </lineage>
</organism>
<proteinExistence type="predicted"/>
<protein>
    <submittedName>
        <fullName evidence="2">Small lipoprotein, LB_250 family</fullName>
    </submittedName>
</protein>
<feature type="signal peptide" evidence="1">
    <location>
        <begin position="1"/>
        <end position="24"/>
    </location>
</feature>
<dbReference type="RefSeq" id="WP_096330500.1">
    <property type="nucleotide sequence ID" value="NZ_FOMX01000005.1"/>
</dbReference>
<dbReference type="PROSITE" id="PS51257">
    <property type="entry name" value="PROKAR_LIPOPROTEIN"/>
    <property type="match status" value="1"/>
</dbReference>
<sequence length="95" mass="9832">MRHVTLSACASLVLLLGACSNGKATEAECAQFAAHFERLMAGGASPAEVDKTTRLAKDMAKDLQATCLSEGTAAEVRCALAADSMEALQRCGDAK</sequence>
<evidence type="ECO:0000313" key="3">
    <source>
        <dbReference type="Proteomes" id="UP000199400"/>
    </source>
</evidence>
<dbReference type="EMBL" id="FOMX01000005">
    <property type="protein sequence ID" value="SFD82773.1"/>
    <property type="molecule type" value="Genomic_DNA"/>
</dbReference>
<gene>
    <name evidence="2" type="ORF">SAMN02745121_01678</name>
</gene>
<dbReference type="STRING" id="54.SAMN02745121_01678"/>
<evidence type="ECO:0000313" key="2">
    <source>
        <dbReference type="EMBL" id="SFD82773.1"/>
    </source>
</evidence>